<sequence>MMLRHPDGLEAKALCLDRHVEVFLEELPVIDLVPALVLKTGRDTYMHHSLLLIGLPDRTPRSTAPF</sequence>
<gene>
    <name evidence="1" type="ORF">GCM10010276_22780</name>
</gene>
<reference evidence="1 2" key="1">
    <citation type="journal article" date="2019" name="Int. J. Syst. Evol. Microbiol.">
        <title>The Global Catalogue of Microorganisms (GCM) 10K type strain sequencing project: providing services to taxonomists for standard genome sequencing and annotation.</title>
        <authorList>
            <consortium name="The Broad Institute Genomics Platform"/>
            <consortium name="The Broad Institute Genome Sequencing Center for Infectious Disease"/>
            <person name="Wu L."/>
            <person name="Ma J."/>
        </authorList>
    </citation>
    <scope>NUCLEOTIDE SEQUENCE [LARGE SCALE GENOMIC DNA]</scope>
    <source>
        <strain evidence="1 2">JCM 4395</strain>
    </source>
</reference>
<proteinExistence type="predicted"/>
<comment type="caution">
    <text evidence="1">The sequence shown here is derived from an EMBL/GenBank/DDBJ whole genome shotgun (WGS) entry which is preliminary data.</text>
</comment>
<organism evidence="1 2">
    <name type="scientific">Streptomyces longisporus</name>
    <dbReference type="NCBI Taxonomy" id="1948"/>
    <lineage>
        <taxon>Bacteria</taxon>
        <taxon>Bacillati</taxon>
        <taxon>Actinomycetota</taxon>
        <taxon>Actinomycetes</taxon>
        <taxon>Kitasatosporales</taxon>
        <taxon>Streptomycetaceae</taxon>
        <taxon>Streptomyces</taxon>
    </lineage>
</organism>
<accession>A0ABN3LHV1</accession>
<keyword evidence="2" id="KW-1185">Reference proteome</keyword>
<dbReference type="Proteomes" id="UP001501777">
    <property type="component" value="Unassembled WGS sequence"/>
</dbReference>
<evidence type="ECO:0000313" key="1">
    <source>
        <dbReference type="EMBL" id="GAA2484564.1"/>
    </source>
</evidence>
<evidence type="ECO:0000313" key="2">
    <source>
        <dbReference type="Proteomes" id="UP001501777"/>
    </source>
</evidence>
<dbReference type="EMBL" id="BAAASG010000006">
    <property type="protein sequence ID" value="GAA2484564.1"/>
    <property type="molecule type" value="Genomic_DNA"/>
</dbReference>
<name>A0ABN3LHV1_STRLO</name>
<protein>
    <submittedName>
        <fullName evidence="1">Uncharacterized protein</fullName>
    </submittedName>
</protein>